<dbReference type="NCBIfam" id="TIGR00400">
    <property type="entry name" value="mgtE"/>
    <property type="match status" value="1"/>
</dbReference>
<comment type="similarity">
    <text evidence="2 9">Belongs to the SLC41A transporter family.</text>
</comment>
<sequence>MEIFEKAQNYLHNKQMDDLKRLLIETEIHDIIQILKELSSEERIMVFRLLDKDRAIEIFELLDPSLQHDLVKSFTERKAIEVFSELDPDDQARLLDELPAKVTKRLLNSISKEEREDVMVLLGYEKGTAGRLMTPEYINVKKDQTVSEALERIRQKGYNEETIYTLYVTDNERKLEGDVSLSSLVLASPDTKVKELLRTDTAEVNTDTDQEEAARLLKDRDLLSLPVLDKEDRLVGIITIDDAMDVLEEEQTEDLFEQVGLTGVTGTTQQVESGRSLRMVEGSFLEIWRVRLPFLVITLIGGMLAGFVIESYEESLQAIHALAFFIPVIMDMGGNVGTQSSTIFARAVVLGHISLNRFIRHWLKEIAVGSSMGAMIGIAAGIIASVWQQIEGIGLVIGISLWATVTIATALGFLIPFILLKLDFDQAAGSMPVITTIKDISGLLIYFYVAAIFLGHLI</sequence>
<dbReference type="Gene3D" id="1.25.60.10">
    <property type="entry name" value="MgtE N-terminal domain-like"/>
    <property type="match status" value="1"/>
</dbReference>
<evidence type="ECO:0000256" key="1">
    <source>
        <dbReference type="ARBA" id="ARBA00004141"/>
    </source>
</evidence>
<comment type="function">
    <text evidence="9">Acts as a magnesium transporter.</text>
</comment>
<reference evidence="11 12" key="2">
    <citation type="journal article" date="2011" name="J. Bacteriol.">
        <title>Complete genome sequence of the anaerobic, halophilic alkalithermophile Natranaerobius thermophilus JW/NM-WN-LF.</title>
        <authorList>
            <person name="Zhao B."/>
            <person name="Mesbah N.M."/>
            <person name="Dalin E."/>
            <person name="Goodwin L."/>
            <person name="Nolan M."/>
            <person name="Pitluck S."/>
            <person name="Chertkov O."/>
            <person name="Brettin T.S."/>
            <person name="Han J."/>
            <person name="Larimer F.W."/>
            <person name="Land M.L."/>
            <person name="Hauser L."/>
            <person name="Kyrpides N."/>
            <person name="Wiegel J."/>
        </authorList>
    </citation>
    <scope>NUCLEOTIDE SEQUENCE [LARGE SCALE GENOMIC DNA]</scope>
    <source>
        <strain evidence="12">ATCC BAA-1301 / DSM 18059 / JW/NM-WN-LF</strain>
    </source>
</reference>
<dbReference type="GO" id="GO:0005886">
    <property type="term" value="C:plasma membrane"/>
    <property type="evidence" value="ECO:0007669"/>
    <property type="project" value="UniProtKB-SubCell"/>
</dbReference>
<organism evidence="11 12">
    <name type="scientific">Natranaerobius thermophilus (strain ATCC BAA-1301 / DSM 18059 / JW/NM-WN-LF)</name>
    <dbReference type="NCBI Taxonomy" id="457570"/>
    <lineage>
        <taxon>Bacteria</taxon>
        <taxon>Bacillati</taxon>
        <taxon>Bacillota</taxon>
        <taxon>Clostridia</taxon>
        <taxon>Natranaerobiales</taxon>
        <taxon>Natranaerobiaceae</taxon>
        <taxon>Natranaerobius</taxon>
    </lineage>
</organism>
<dbReference type="SUPFAM" id="SSF161093">
    <property type="entry name" value="MgtE membrane domain-like"/>
    <property type="match status" value="1"/>
</dbReference>
<keyword evidence="9" id="KW-1003">Cell membrane</keyword>
<dbReference type="PANTHER" id="PTHR43773:SF1">
    <property type="entry name" value="MAGNESIUM TRANSPORTER MGTE"/>
    <property type="match status" value="1"/>
</dbReference>
<name>B2A3E9_NATTJ</name>
<keyword evidence="9" id="KW-0479">Metal-binding</keyword>
<dbReference type="FunCoup" id="B2A3E9">
    <property type="interactions" value="153"/>
</dbReference>
<dbReference type="PROSITE" id="PS51371">
    <property type="entry name" value="CBS"/>
    <property type="match status" value="2"/>
</dbReference>
<evidence type="ECO:0000256" key="7">
    <source>
        <dbReference type="ARBA" id="ARBA00023136"/>
    </source>
</evidence>
<keyword evidence="12" id="KW-1185">Reference proteome</keyword>
<gene>
    <name evidence="11" type="ordered locus">Nther_2831</name>
</gene>
<proteinExistence type="inferred from homology"/>
<dbReference type="PANTHER" id="PTHR43773">
    <property type="entry name" value="MAGNESIUM TRANSPORTER MGTE"/>
    <property type="match status" value="1"/>
</dbReference>
<evidence type="ECO:0000313" key="11">
    <source>
        <dbReference type="EMBL" id="ACB86378.1"/>
    </source>
</evidence>
<dbReference type="InterPro" id="IPR006667">
    <property type="entry name" value="SLC41_membr_dom"/>
</dbReference>
<feature type="transmembrane region" description="Helical" evidence="9">
    <location>
        <begin position="292"/>
        <end position="312"/>
    </location>
</feature>
<dbReference type="RefSeq" id="WP_012449210.1">
    <property type="nucleotide sequence ID" value="NC_010718.1"/>
</dbReference>
<feature type="transmembrane region" description="Helical" evidence="9">
    <location>
        <begin position="393"/>
        <end position="419"/>
    </location>
</feature>
<dbReference type="InParanoid" id="B2A3E9"/>
<dbReference type="InterPro" id="IPR000644">
    <property type="entry name" value="CBS_dom"/>
</dbReference>
<keyword evidence="7 9" id="KW-0472">Membrane</keyword>
<dbReference type="SMART" id="SM00116">
    <property type="entry name" value="CBS"/>
    <property type="match status" value="2"/>
</dbReference>
<evidence type="ECO:0000256" key="4">
    <source>
        <dbReference type="ARBA" id="ARBA00022692"/>
    </source>
</evidence>
<dbReference type="AlphaFoldDB" id="B2A3E9"/>
<dbReference type="InterPro" id="IPR046342">
    <property type="entry name" value="CBS_dom_sf"/>
</dbReference>
<dbReference type="GO" id="GO:0015095">
    <property type="term" value="F:magnesium ion transmembrane transporter activity"/>
    <property type="evidence" value="ECO:0007669"/>
    <property type="project" value="UniProtKB-UniRule"/>
</dbReference>
<accession>B2A3E9</accession>
<dbReference type="InterPro" id="IPR006668">
    <property type="entry name" value="Mg_transptr_MgtE_intracell_dom"/>
</dbReference>
<dbReference type="STRING" id="457570.Nther_2831"/>
<dbReference type="OrthoDB" id="9790355at2"/>
<keyword evidence="8" id="KW-0129">CBS domain</keyword>
<dbReference type="Pfam" id="PF01769">
    <property type="entry name" value="MgtE"/>
    <property type="match status" value="1"/>
</dbReference>
<dbReference type="InterPro" id="IPR038076">
    <property type="entry name" value="MgtE_N_sf"/>
</dbReference>
<evidence type="ECO:0000256" key="3">
    <source>
        <dbReference type="ARBA" id="ARBA00022448"/>
    </source>
</evidence>
<feature type="transmembrane region" description="Helical" evidence="9">
    <location>
        <begin position="440"/>
        <end position="457"/>
    </location>
</feature>
<dbReference type="Gene3D" id="1.10.357.20">
    <property type="entry name" value="SLC41 divalent cation transporters, integral membrane domain"/>
    <property type="match status" value="1"/>
</dbReference>
<keyword evidence="6 9" id="KW-1133">Transmembrane helix</keyword>
<dbReference type="Pfam" id="PF00571">
    <property type="entry name" value="CBS"/>
    <property type="match status" value="2"/>
</dbReference>
<protein>
    <recommendedName>
        <fullName evidence="9">Magnesium transporter MgtE</fullName>
    </recommendedName>
</protein>
<evidence type="ECO:0000256" key="2">
    <source>
        <dbReference type="ARBA" id="ARBA00009749"/>
    </source>
</evidence>
<comment type="caution">
    <text evidence="9">Lacks conserved residue(s) required for the propagation of feature annotation.</text>
</comment>
<comment type="subunit">
    <text evidence="9">Homodimer.</text>
</comment>
<dbReference type="Proteomes" id="UP000001683">
    <property type="component" value="Chromosome"/>
</dbReference>
<keyword evidence="4 9" id="KW-0812">Transmembrane</keyword>
<evidence type="ECO:0000256" key="9">
    <source>
        <dbReference type="RuleBase" id="RU362011"/>
    </source>
</evidence>
<feature type="domain" description="CBS" evidence="10">
    <location>
        <begin position="133"/>
        <end position="195"/>
    </location>
</feature>
<evidence type="ECO:0000256" key="5">
    <source>
        <dbReference type="ARBA" id="ARBA00022842"/>
    </source>
</evidence>
<dbReference type="SUPFAM" id="SSF54631">
    <property type="entry name" value="CBS-domain pair"/>
    <property type="match status" value="1"/>
</dbReference>
<dbReference type="SUPFAM" id="SSF158791">
    <property type="entry name" value="MgtE N-terminal domain-like"/>
    <property type="match status" value="1"/>
</dbReference>
<dbReference type="EMBL" id="CP001034">
    <property type="protein sequence ID" value="ACB86378.1"/>
    <property type="molecule type" value="Genomic_DNA"/>
</dbReference>
<comment type="subcellular location">
    <subcellularLocation>
        <location evidence="9">Cell membrane</location>
        <topology evidence="9">Multi-pass membrane protein</topology>
    </subcellularLocation>
    <subcellularLocation>
        <location evidence="1">Membrane</location>
        <topology evidence="1">Multi-pass membrane protein</topology>
    </subcellularLocation>
</comment>
<feature type="transmembrane region" description="Helical" evidence="9">
    <location>
        <begin position="366"/>
        <end position="387"/>
    </location>
</feature>
<reference evidence="11 12" key="1">
    <citation type="submission" date="2008-04" db="EMBL/GenBank/DDBJ databases">
        <title>Complete sequence of chromosome of Natranaerobius thermophilus JW/NM-WN-LF.</title>
        <authorList>
            <consortium name="US DOE Joint Genome Institute"/>
            <person name="Copeland A."/>
            <person name="Lucas S."/>
            <person name="Lapidus A."/>
            <person name="Glavina del Rio T."/>
            <person name="Dalin E."/>
            <person name="Tice H."/>
            <person name="Bruce D."/>
            <person name="Goodwin L."/>
            <person name="Pitluck S."/>
            <person name="Chertkov O."/>
            <person name="Brettin T."/>
            <person name="Detter J.C."/>
            <person name="Han C."/>
            <person name="Kuske C.R."/>
            <person name="Schmutz J."/>
            <person name="Larimer F."/>
            <person name="Land M."/>
            <person name="Hauser L."/>
            <person name="Kyrpides N."/>
            <person name="Lykidis A."/>
            <person name="Mesbah N.M."/>
            <person name="Wiegel J."/>
        </authorList>
    </citation>
    <scope>NUCLEOTIDE SEQUENCE [LARGE SCALE GENOMIC DNA]</scope>
    <source>
        <strain evidence="12">ATCC BAA-1301 / DSM 18059 / JW/NM-WN-LF</strain>
    </source>
</reference>
<feature type="domain" description="CBS" evidence="10">
    <location>
        <begin position="197"/>
        <end position="253"/>
    </location>
</feature>
<dbReference type="KEGG" id="nth:Nther_2831"/>
<dbReference type="InterPro" id="IPR036739">
    <property type="entry name" value="SLC41_membr_dom_sf"/>
</dbReference>
<dbReference type="CDD" id="cd04606">
    <property type="entry name" value="CBS_pair_Mg_transporter"/>
    <property type="match status" value="1"/>
</dbReference>
<evidence type="ECO:0000256" key="8">
    <source>
        <dbReference type="PROSITE-ProRule" id="PRU00703"/>
    </source>
</evidence>
<evidence type="ECO:0000256" key="6">
    <source>
        <dbReference type="ARBA" id="ARBA00022989"/>
    </source>
</evidence>
<dbReference type="InterPro" id="IPR006669">
    <property type="entry name" value="MgtE_transporter"/>
</dbReference>
<keyword evidence="5 9" id="KW-0460">Magnesium</keyword>
<dbReference type="eggNOG" id="COG2239">
    <property type="taxonomic scope" value="Bacteria"/>
</dbReference>
<dbReference type="SMART" id="SM00924">
    <property type="entry name" value="MgtE_N"/>
    <property type="match status" value="1"/>
</dbReference>
<evidence type="ECO:0000259" key="10">
    <source>
        <dbReference type="PROSITE" id="PS51371"/>
    </source>
</evidence>
<dbReference type="GO" id="GO:0046872">
    <property type="term" value="F:metal ion binding"/>
    <property type="evidence" value="ECO:0007669"/>
    <property type="project" value="UniProtKB-KW"/>
</dbReference>
<dbReference type="Gene3D" id="3.10.580.10">
    <property type="entry name" value="CBS-domain"/>
    <property type="match status" value="1"/>
</dbReference>
<dbReference type="Pfam" id="PF03448">
    <property type="entry name" value="MgtE_N"/>
    <property type="match status" value="1"/>
</dbReference>
<evidence type="ECO:0000313" key="12">
    <source>
        <dbReference type="Proteomes" id="UP000001683"/>
    </source>
</evidence>
<keyword evidence="3 9" id="KW-0813">Transport</keyword>
<dbReference type="HOGENOM" id="CLU_037408_2_2_9"/>